<feature type="non-terminal residue" evidence="1">
    <location>
        <position position="1"/>
    </location>
</feature>
<sequence length="53" mass="5861">LEKIGCRSPCSGEGKQLESFCDSVCEGEQNEDEEQVKDSDDLELVSEVININI</sequence>
<dbReference type="EMBL" id="SNRW01027541">
    <property type="protein sequence ID" value="KAA6360023.1"/>
    <property type="molecule type" value="Genomic_DNA"/>
</dbReference>
<gene>
    <name evidence="1" type="ORF">EZS28_044450</name>
</gene>
<organism evidence="1 2">
    <name type="scientific">Streblomastix strix</name>
    <dbReference type="NCBI Taxonomy" id="222440"/>
    <lineage>
        <taxon>Eukaryota</taxon>
        <taxon>Metamonada</taxon>
        <taxon>Preaxostyla</taxon>
        <taxon>Oxymonadida</taxon>
        <taxon>Streblomastigidae</taxon>
        <taxon>Streblomastix</taxon>
    </lineage>
</organism>
<evidence type="ECO:0000313" key="1">
    <source>
        <dbReference type="EMBL" id="KAA6360023.1"/>
    </source>
</evidence>
<comment type="caution">
    <text evidence="1">The sequence shown here is derived from an EMBL/GenBank/DDBJ whole genome shotgun (WGS) entry which is preliminary data.</text>
</comment>
<accession>A0A5J4TQ47</accession>
<dbReference type="AlphaFoldDB" id="A0A5J4TQ47"/>
<proteinExistence type="predicted"/>
<protein>
    <submittedName>
        <fullName evidence="1">Uncharacterized protein</fullName>
    </submittedName>
</protein>
<dbReference type="Proteomes" id="UP000324800">
    <property type="component" value="Unassembled WGS sequence"/>
</dbReference>
<reference evidence="1 2" key="1">
    <citation type="submission" date="2019-03" db="EMBL/GenBank/DDBJ databases">
        <title>Single cell metagenomics reveals metabolic interactions within the superorganism composed of flagellate Streblomastix strix and complex community of Bacteroidetes bacteria on its surface.</title>
        <authorList>
            <person name="Treitli S.C."/>
            <person name="Kolisko M."/>
            <person name="Husnik F."/>
            <person name="Keeling P."/>
            <person name="Hampl V."/>
        </authorList>
    </citation>
    <scope>NUCLEOTIDE SEQUENCE [LARGE SCALE GENOMIC DNA]</scope>
    <source>
        <strain evidence="1">ST1C</strain>
    </source>
</reference>
<name>A0A5J4TQ47_9EUKA</name>
<evidence type="ECO:0000313" key="2">
    <source>
        <dbReference type="Proteomes" id="UP000324800"/>
    </source>
</evidence>